<evidence type="ECO:0000256" key="1">
    <source>
        <dbReference type="SAM" id="Coils"/>
    </source>
</evidence>
<feature type="region of interest" description="Disordered" evidence="2">
    <location>
        <begin position="334"/>
        <end position="366"/>
    </location>
</feature>
<keyword evidence="5" id="KW-1185">Reference proteome</keyword>
<evidence type="ECO:0000313" key="4">
    <source>
        <dbReference type="EMBL" id="KGH06944.1"/>
    </source>
</evidence>
<sequence length="366" mass="40996">MARAGIYKSEVLRARDKLRATGRNPSIDAVREELGSGSKTTIHRYLKEIEEEEGGATGTRVAVSEAIQDLVGRLATRVNEEAEERVISAQARHAEQLAQYQHAAAALNTEAQSARQQLEQTQRALADEKAAHAKTSESLRGKILEGTQLTQQVVDLQERIEAEERHRQSLEEKHQHARQALEHFRQSTKEQRDQDQRKHEQQVQYLQAELRTVNEALATKQQQAVHTLQENARLLGDLSRAQGDLHQLQEELRSLRPLKDELGFSQRRTEELGRRLVEQEAAVKQLNASNEQLEAKANELLTAKQQLELALTAAKSSVTAQEQVVVSMLERFSATVPSPDASAKDPVEGAEKMTQRNDKNPTVTGT</sequence>
<name>A0A0E3BP88_9BURK</name>
<keyword evidence="1" id="KW-0175">Coiled coil</keyword>
<dbReference type="Pfam" id="PF11740">
    <property type="entry name" value="KfrA_N"/>
    <property type="match status" value="1"/>
</dbReference>
<dbReference type="InterPro" id="IPR021104">
    <property type="entry name" value="KfrA_DNA-bd_N"/>
</dbReference>
<gene>
    <name evidence="4" type="ORF">P608_21515</name>
</gene>
<feature type="region of interest" description="Disordered" evidence="2">
    <location>
        <begin position="111"/>
        <end position="139"/>
    </location>
</feature>
<feature type="domain" description="KfrA N-terminal DNA-binding" evidence="3">
    <location>
        <begin position="8"/>
        <end position="118"/>
    </location>
</feature>
<feature type="region of interest" description="Disordered" evidence="2">
    <location>
        <begin position="164"/>
        <end position="203"/>
    </location>
</feature>
<feature type="compositionally biased region" description="Basic and acidic residues" evidence="2">
    <location>
        <begin position="164"/>
        <end position="201"/>
    </location>
</feature>
<evidence type="ECO:0000256" key="2">
    <source>
        <dbReference type="SAM" id="MobiDB-lite"/>
    </source>
</evidence>
<dbReference type="RefSeq" id="WP_034396223.1">
    <property type="nucleotide sequence ID" value="NZ_AWTO01000188.1"/>
</dbReference>
<accession>A0A0E3BP88</accession>
<feature type="coiled-coil region" evidence="1">
    <location>
        <begin position="276"/>
        <end position="310"/>
    </location>
</feature>
<feature type="compositionally biased region" description="Polar residues" evidence="2">
    <location>
        <begin position="111"/>
        <end position="123"/>
    </location>
</feature>
<dbReference type="EMBL" id="AWTP01000138">
    <property type="protein sequence ID" value="KGH06944.1"/>
    <property type="molecule type" value="Genomic_DNA"/>
</dbReference>
<proteinExistence type="predicted"/>
<evidence type="ECO:0000259" key="3">
    <source>
        <dbReference type="Pfam" id="PF11740"/>
    </source>
</evidence>
<dbReference type="Proteomes" id="UP000029549">
    <property type="component" value="Unassembled WGS sequence"/>
</dbReference>
<protein>
    <submittedName>
        <fullName evidence="4">Integrase</fullName>
    </submittedName>
</protein>
<feature type="compositionally biased region" description="Basic and acidic residues" evidence="2">
    <location>
        <begin position="125"/>
        <end position="139"/>
    </location>
</feature>
<reference evidence="4 5" key="1">
    <citation type="submission" date="2013-09" db="EMBL/GenBank/DDBJ databases">
        <title>High correlation between genotypes and phenotypes of environmental bacteria Comamonas testosteroni strains.</title>
        <authorList>
            <person name="Liu L."/>
            <person name="Zhu W."/>
            <person name="Xia X."/>
            <person name="Xu B."/>
            <person name="Luo M."/>
            <person name="Wang G."/>
        </authorList>
    </citation>
    <scope>NUCLEOTIDE SEQUENCE [LARGE SCALE GENOMIC DNA]</scope>
    <source>
        <strain evidence="4 5">DF2</strain>
    </source>
</reference>
<feature type="compositionally biased region" description="Basic and acidic residues" evidence="2">
    <location>
        <begin position="342"/>
        <end position="359"/>
    </location>
</feature>
<comment type="caution">
    <text evidence="4">The sequence shown here is derived from an EMBL/GenBank/DDBJ whole genome shotgun (WGS) entry which is preliminary data.</text>
</comment>
<dbReference type="AlphaFoldDB" id="A0A0E3BP88"/>
<evidence type="ECO:0000313" key="5">
    <source>
        <dbReference type="Proteomes" id="UP000029549"/>
    </source>
</evidence>
<organism evidence="4 5">
    <name type="scientific">Comamonas thiooxydans</name>
    <dbReference type="NCBI Taxonomy" id="363952"/>
    <lineage>
        <taxon>Bacteria</taxon>
        <taxon>Pseudomonadati</taxon>
        <taxon>Pseudomonadota</taxon>
        <taxon>Betaproteobacteria</taxon>
        <taxon>Burkholderiales</taxon>
        <taxon>Comamonadaceae</taxon>
        <taxon>Comamonas</taxon>
    </lineage>
</organism>